<reference evidence="2" key="1">
    <citation type="submission" date="2022-12" db="EMBL/GenBank/DDBJ databases">
        <authorList>
            <person name="Webb A."/>
        </authorList>
    </citation>
    <scope>NUCLEOTIDE SEQUENCE</scope>
    <source>
        <strain evidence="2">Hp1</strain>
    </source>
</reference>
<evidence type="ECO:0000313" key="2">
    <source>
        <dbReference type="EMBL" id="CAI5740891.1"/>
    </source>
</evidence>
<evidence type="ECO:0008006" key="4">
    <source>
        <dbReference type="Google" id="ProtNLM"/>
    </source>
</evidence>
<sequence length="308" mass="35978">MPLLRIVITASLIVAAIVAASISIADDQTFVTARNRSSASPRRVKGPSVTPRLVKLQDYDGIWTQHEGQNDEDRAFSWSAVFEAVLKWIRSFWDGTKTKTLIINVGRRMEKEEVIEGQDIIDMETFVELLRDEFRIPNRHWKYDDVVKCLTEGSVLDNYNIPRVSHEDLMEAFHLLREQPRMQVHADRMQSILANWYPSLLWTKLRTLWLSSKVTPEELYRILPTGKRVNFRSIREQYGLNAAADSYKHMLAPMFMYIDLYRAKYGYSKEAEKKLMKFYIEQAEYLRPTFKEGKIWSDRDTELANDGA</sequence>
<organism evidence="2 3">
    <name type="scientific">Hyaloperonospora brassicae</name>
    <name type="common">Brassica downy mildew</name>
    <name type="synonym">Peronospora brassicae</name>
    <dbReference type="NCBI Taxonomy" id="162125"/>
    <lineage>
        <taxon>Eukaryota</taxon>
        <taxon>Sar</taxon>
        <taxon>Stramenopiles</taxon>
        <taxon>Oomycota</taxon>
        <taxon>Peronosporomycetes</taxon>
        <taxon>Peronosporales</taxon>
        <taxon>Peronosporaceae</taxon>
        <taxon>Hyaloperonospora</taxon>
    </lineage>
</organism>
<evidence type="ECO:0000256" key="1">
    <source>
        <dbReference type="SAM" id="SignalP"/>
    </source>
</evidence>
<protein>
    <recommendedName>
        <fullName evidence="4">RxLR effector candidate protein</fullName>
    </recommendedName>
</protein>
<comment type="caution">
    <text evidence="2">The sequence shown here is derived from an EMBL/GenBank/DDBJ whole genome shotgun (WGS) entry which is preliminary data.</text>
</comment>
<keyword evidence="1" id="KW-0732">Signal</keyword>
<evidence type="ECO:0000313" key="3">
    <source>
        <dbReference type="Proteomes" id="UP001162031"/>
    </source>
</evidence>
<proteinExistence type="predicted"/>
<feature type="chain" id="PRO_5043998670" description="RxLR effector candidate protein" evidence="1">
    <location>
        <begin position="20"/>
        <end position="308"/>
    </location>
</feature>
<dbReference type="AlphaFoldDB" id="A0AAV0UVG1"/>
<dbReference type="EMBL" id="CANTFL010001446">
    <property type="protein sequence ID" value="CAI5740891.1"/>
    <property type="molecule type" value="Genomic_DNA"/>
</dbReference>
<name>A0AAV0UVG1_HYABA</name>
<accession>A0AAV0UVG1</accession>
<keyword evidence="3" id="KW-1185">Reference proteome</keyword>
<gene>
    <name evidence="2" type="ORF">HBR001_LOCUS8301</name>
</gene>
<dbReference type="Proteomes" id="UP001162031">
    <property type="component" value="Unassembled WGS sequence"/>
</dbReference>
<feature type="signal peptide" evidence="1">
    <location>
        <begin position="1"/>
        <end position="19"/>
    </location>
</feature>